<feature type="chain" id="PRO_5045392394" description="Type I phosphodiesterase / nucleotide pyrophosphatase" evidence="2">
    <location>
        <begin position="25"/>
        <end position="384"/>
    </location>
</feature>
<keyword evidence="4" id="KW-1185">Reference proteome</keyword>
<accession>A0ABP7CM30</accession>
<dbReference type="PROSITE" id="PS51257">
    <property type="entry name" value="PROKAR_LIPOPROTEIN"/>
    <property type="match status" value="1"/>
</dbReference>
<feature type="compositionally biased region" description="Low complexity" evidence="1">
    <location>
        <begin position="36"/>
        <end position="70"/>
    </location>
</feature>
<dbReference type="InterPro" id="IPR002591">
    <property type="entry name" value="Phosphodiest/P_Trfase"/>
</dbReference>
<sequence length="384" mass="40435">MRTTGVAVLTSVVLLVGGAACSPAGDDAPWPPSTPAPSATSTPAPSATSTPAPSATSAPAQPSAAPGSPTVGHVVAISVDGLNPRAITELGPSGTPTFHRLMRDGACTLDARTEREQTRTLPNHTGMLTSRRIEAGRGGHGVTYNTDSSTRTVHESAGEYVSSVFDVVHDHGGSTALFATKTKFALYRRTWNTNGGRDRVGADDGTEKIDRFVVDTDDARLVARLNTYLRDRPGEFTFLHIALPDVVGHDEGFMSDRYLTGVRATDELVGTVIDTIAGQPDLQRDTVVLLTADHGGDGLSHSDQTKIANYQIPFCAWGPGVPAGRDLYAMNDTRRSPGTARTTYDGPQPIRNGDLGNLATDVLGLPEIPGSELDADHDLVIFGS</sequence>
<feature type="region of interest" description="Disordered" evidence="1">
    <location>
        <begin position="26"/>
        <end position="71"/>
    </location>
</feature>
<evidence type="ECO:0000256" key="1">
    <source>
        <dbReference type="SAM" id="MobiDB-lite"/>
    </source>
</evidence>
<dbReference type="EMBL" id="BAAAYX010000002">
    <property type="protein sequence ID" value="GAA3693080.1"/>
    <property type="molecule type" value="Genomic_DNA"/>
</dbReference>
<dbReference type="RefSeq" id="WP_344810773.1">
    <property type="nucleotide sequence ID" value="NZ_BAAAYX010000002.1"/>
</dbReference>
<name>A0ABP7CM30_9ACTN</name>
<proteinExistence type="predicted"/>
<comment type="caution">
    <text evidence="3">The sequence shown here is derived from an EMBL/GenBank/DDBJ whole genome shotgun (WGS) entry which is preliminary data.</text>
</comment>
<gene>
    <name evidence="3" type="ORF">GCM10022204_05910</name>
</gene>
<protein>
    <recommendedName>
        <fullName evidence="5">Type I phosphodiesterase / nucleotide pyrophosphatase</fullName>
    </recommendedName>
</protein>
<evidence type="ECO:0008006" key="5">
    <source>
        <dbReference type="Google" id="ProtNLM"/>
    </source>
</evidence>
<dbReference type="SUPFAM" id="SSF53649">
    <property type="entry name" value="Alkaline phosphatase-like"/>
    <property type="match status" value="1"/>
</dbReference>
<evidence type="ECO:0000256" key="2">
    <source>
        <dbReference type="SAM" id="SignalP"/>
    </source>
</evidence>
<dbReference type="InterPro" id="IPR017850">
    <property type="entry name" value="Alkaline_phosphatase_core_sf"/>
</dbReference>
<organism evidence="3 4">
    <name type="scientific">Microlunatus aurantiacus</name>
    <dbReference type="NCBI Taxonomy" id="446786"/>
    <lineage>
        <taxon>Bacteria</taxon>
        <taxon>Bacillati</taxon>
        <taxon>Actinomycetota</taxon>
        <taxon>Actinomycetes</taxon>
        <taxon>Propionibacteriales</taxon>
        <taxon>Propionibacteriaceae</taxon>
        <taxon>Microlunatus</taxon>
    </lineage>
</organism>
<evidence type="ECO:0000313" key="3">
    <source>
        <dbReference type="EMBL" id="GAA3693080.1"/>
    </source>
</evidence>
<feature type="signal peptide" evidence="2">
    <location>
        <begin position="1"/>
        <end position="24"/>
    </location>
</feature>
<reference evidence="4" key="1">
    <citation type="journal article" date="2019" name="Int. J. Syst. Evol. Microbiol.">
        <title>The Global Catalogue of Microorganisms (GCM) 10K type strain sequencing project: providing services to taxonomists for standard genome sequencing and annotation.</title>
        <authorList>
            <consortium name="The Broad Institute Genomics Platform"/>
            <consortium name="The Broad Institute Genome Sequencing Center for Infectious Disease"/>
            <person name="Wu L."/>
            <person name="Ma J."/>
        </authorList>
    </citation>
    <scope>NUCLEOTIDE SEQUENCE [LARGE SCALE GENOMIC DNA]</scope>
    <source>
        <strain evidence="4">JCM 16548</strain>
    </source>
</reference>
<dbReference type="Proteomes" id="UP001500051">
    <property type="component" value="Unassembled WGS sequence"/>
</dbReference>
<evidence type="ECO:0000313" key="4">
    <source>
        <dbReference type="Proteomes" id="UP001500051"/>
    </source>
</evidence>
<dbReference type="Gene3D" id="3.40.720.10">
    <property type="entry name" value="Alkaline Phosphatase, subunit A"/>
    <property type="match status" value="1"/>
</dbReference>
<dbReference type="Pfam" id="PF01663">
    <property type="entry name" value="Phosphodiest"/>
    <property type="match status" value="1"/>
</dbReference>
<keyword evidence="2" id="KW-0732">Signal</keyword>